<keyword evidence="9" id="KW-0406">Ion transport</keyword>
<evidence type="ECO:0000256" key="3">
    <source>
        <dbReference type="ARBA" id="ARBA00022448"/>
    </source>
</evidence>
<keyword evidence="13" id="KW-0998">Cell outer membrane</keyword>
<keyword evidence="12" id="KW-0564">Palmitate</keyword>
<dbReference type="OrthoDB" id="9815244at2"/>
<evidence type="ECO:0000256" key="6">
    <source>
        <dbReference type="ARBA" id="ARBA00022692"/>
    </source>
</evidence>
<dbReference type="GO" id="GO:0015159">
    <property type="term" value="F:polysaccharide transmembrane transporter activity"/>
    <property type="evidence" value="ECO:0007669"/>
    <property type="project" value="InterPro"/>
</dbReference>
<dbReference type="InterPro" id="IPR049712">
    <property type="entry name" value="Poly_export"/>
</dbReference>
<evidence type="ECO:0000313" key="19">
    <source>
        <dbReference type="EMBL" id="EMG36177.1"/>
    </source>
</evidence>
<keyword evidence="6" id="KW-0812">Transmembrane</keyword>
<reference evidence="19 20" key="1">
    <citation type="journal article" date="2013" name="Genome Announc.">
        <title>Draft Genome Sequence for Desulfovibrio africanus Strain PCS.</title>
        <authorList>
            <person name="Brown S.D."/>
            <person name="Utturkar S.M."/>
            <person name="Arkin A.P."/>
            <person name="Deutschbauer A.M."/>
            <person name="Elias D.A."/>
            <person name="Hazen T.C."/>
            <person name="Chakraborty R."/>
        </authorList>
    </citation>
    <scope>NUCLEOTIDE SEQUENCE [LARGE SCALE GENOMIC DNA]</scope>
    <source>
        <strain evidence="19 20">PCS</strain>
    </source>
</reference>
<keyword evidence="7" id="KW-0732">Signal</keyword>
<dbReference type="InterPro" id="IPR054765">
    <property type="entry name" value="SLBB_dom"/>
</dbReference>
<keyword evidence="10" id="KW-0626">Porin</keyword>
<evidence type="ECO:0000256" key="9">
    <source>
        <dbReference type="ARBA" id="ARBA00023065"/>
    </source>
</evidence>
<dbReference type="Pfam" id="PF10531">
    <property type="entry name" value="SLBB"/>
    <property type="match status" value="3"/>
</dbReference>
<evidence type="ECO:0000256" key="8">
    <source>
        <dbReference type="ARBA" id="ARBA00023047"/>
    </source>
</evidence>
<evidence type="ECO:0000256" key="13">
    <source>
        <dbReference type="ARBA" id="ARBA00023237"/>
    </source>
</evidence>
<feature type="domain" description="Soluble ligand binding" evidence="17">
    <location>
        <begin position="774"/>
        <end position="822"/>
    </location>
</feature>
<evidence type="ECO:0000256" key="2">
    <source>
        <dbReference type="ARBA" id="ARBA00009450"/>
    </source>
</evidence>
<evidence type="ECO:0000256" key="10">
    <source>
        <dbReference type="ARBA" id="ARBA00023114"/>
    </source>
</evidence>
<sequence length="882" mass="94672">MTRTMAWGMGKDMDNSMPGAHSIIRLPALARFILLLILLIPAPTATATATDMALVQEAAQAAEMGSQEIPRVGPPADALRPSINVPQPSPVAPQAVQPGSYPPSMRVVPRSALPSNVEQSGPIDSGLPTDRDPSAHGKFDGELEPEAKVQDFQAQGIADNAASDLERIYRERYASTLSARLTQFGYEFFASRPDLRQPRAPAEPGYVLGPGDVLGVRLMSASLDQDVVAMVSREGSLDLPGMGLLEVAGLSLSEAEKAVNAFAGGYAPGVRTKLRVARMRSLEVYVVGEVRRPGLVQVPGRATALTALIAAGGVAKSGSLRAIRVTRDGKTLTSLDLYGLLLHGNLGGDVSLASGDVVFVPRIGPTVAVSGAVPDPRIYELAQERNLAEVLSLAGGGLPQAQAKRILLRSFSIDGGFTVRDLDATGQGILEAQAVSDGDLLELRFHTADWPSDVRLEGHVRQPEVLAWREGLRLSDLLSGQDLLRPGAVTDFGLLRRWDRQANRWAVKAFPLAQALAGGFDMSLEPHDVVEVLSRAAYGVSEPVSLRGAVWKEGDFEHTPGLTLVDLLALGGGLRFGAEASRIEVSRKHLENGKASTETMLIDLASAKGFALLPHDTVLVPSLKDAATFRQATIQGQVRYPGVYRIQTGEPLSSLIRRAGGFTPEAYFHGAKFTSAKAREVQQQSLDRLVRELEMWADKILAEQAQTTADPEETAGAREARLGIGKLLSRLQEVKAEGRVAIVLANLDDFAASEYDFALEDGDVLEVPSKPSFISVVGSVYTPSSFLYRPETRVKGYLSKSGGPTRTADTNHMYLLKANGEVLAMGQDGMGSYRFKDLRLMPGDTLVVPEDLERVPYFRLFRGITDSLFKIATTAGIALAIL</sequence>
<keyword evidence="14" id="KW-0449">Lipoprotein</keyword>
<keyword evidence="8" id="KW-0625">Polysaccharide transport</keyword>
<feature type="compositionally biased region" description="Basic and acidic residues" evidence="15">
    <location>
        <begin position="129"/>
        <end position="140"/>
    </location>
</feature>
<comment type="caution">
    <text evidence="19">The sequence shown here is derived from an EMBL/GenBank/DDBJ whole genome shotgun (WGS) entry which is preliminary data.</text>
</comment>
<dbReference type="AlphaFoldDB" id="M5PPH6"/>
<evidence type="ECO:0000256" key="15">
    <source>
        <dbReference type="SAM" id="MobiDB-lite"/>
    </source>
</evidence>
<dbReference type="InterPro" id="IPR003715">
    <property type="entry name" value="Poly_export_N"/>
</dbReference>
<evidence type="ECO:0000256" key="11">
    <source>
        <dbReference type="ARBA" id="ARBA00023136"/>
    </source>
</evidence>
<feature type="domain" description="Soluble ligand binding" evidence="17">
    <location>
        <begin position="632"/>
        <end position="667"/>
    </location>
</feature>
<evidence type="ECO:0000256" key="5">
    <source>
        <dbReference type="ARBA" id="ARBA00022597"/>
    </source>
</evidence>
<evidence type="ECO:0000256" key="14">
    <source>
        <dbReference type="ARBA" id="ARBA00023288"/>
    </source>
</evidence>
<dbReference type="InterPro" id="IPR019554">
    <property type="entry name" value="Soluble_ligand-bd"/>
</dbReference>
<evidence type="ECO:0000313" key="20">
    <source>
        <dbReference type="Proteomes" id="UP000011922"/>
    </source>
</evidence>
<evidence type="ECO:0000256" key="12">
    <source>
        <dbReference type="ARBA" id="ARBA00023139"/>
    </source>
</evidence>
<dbReference type="Pfam" id="PF22461">
    <property type="entry name" value="SLBB_2"/>
    <property type="match status" value="1"/>
</dbReference>
<gene>
    <name evidence="19" type="ORF">PCS_03119</name>
</gene>
<evidence type="ECO:0000259" key="18">
    <source>
        <dbReference type="Pfam" id="PF22461"/>
    </source>
</evidence>
<feature type="region of interest" description="Disordered" evidence="15">
    <location>
        <begin position="72"/>
        <end position="140"/>
    </location>
</feature>
<evidence type="ECO:0000256" key="7">
    <source>
        <dbReference type="ARBA" id="ARBA00022729"/>
    </source>
</evidence>
<organism evidence="19 20">
    <name type="scientific">Desulfocurvibacter africanus PCS</name>
    <dbReference type="NCBI Taxonomy" id="1262666"/>
    <lineage>
        <taxon>Bacteria</taxon>
        <taxon>Pseudomonadati</taxon>
        <taxon>Thermodesulfobacteriota</taxon>
        <taxon>Desulfovibrionia</taxon>
        <taxon>Desulfovibrionales</taxon>
        <taxon>Desulfovibrionaceae</taxon>
        <taxon>Desulfocurvibacter</taxon>
    </lineage>
</organism>
<name>M5PPH6_DESAF</name>
<dbReference type="Gene3D" id="3.10.560.10">
    <property type="entry name" value="Outer membrane lipoprotein wza domain like"/>
    <property type="match status" value="4"/>
</dbReference>
<dbReference type="RefSeq" id="WP_005988821.1">
    <property type="nucleotide sequence ID" value="NZ_AOSV01000032.1"/>
</dbReference>
<comment type="similarity">
    <text evidence="2">Belongs to the BexD/CtrA/VexA family.</text>
</comment>
<feature type="domain" description="Soluble ligand binding" evidence="17">
    <location>
        <begin position="367"/>
        <end position="411"/>
    </location>
</feature>
<dbReference type="PANTHER" id="PTHR33619">
    <property type="entry name" value="POLYSACCHARIDE EXPORT PROTEIN GFCE-RELATED"/>
    <property type="match status" value="1"/>
</dbReference>
<evidence type="ECO:0000259" key="16">
    <source>
        <dbReference type="Pfam" id="PF02563"/>
    </source>
</evidence>
<keyword evidence="11" id="KW-0472">Membrane</keyword>
<accession>M5PPH6</accession>
<feature type="domain" description="SLBB" evidence="18">
    <location>
        <begin position="283"/>
        <end position="360"/>
    </location>
</feature>
<feature type="domain" description="Polysaccharide export protein N-terminal" evidence="16">
    <location>
        <begin position="201"/>
        <end position="266"/>
    </location>
</feature>
<dbReference type="GO" id="GO:0009279">
    <property type="term" value="C:cell outer membrane"/>
    <property type="evidence" value="ECO:0007669"/>
    <property type="project" value="UniProtKB-SubCell"/>
</dbReference>
<evidence type="ECO:0000256" key="4">
    <source>
        <dbReference type="ARBA" id="ARBA00022452"/>
    </source>
</evidence>
<evidence type="ECO:0000259" key="17">
    <source>
        <dbReference type="Pfam" id="PF10531"/>
    </source>
</evidence>
<dbReference type="EMBL" id="AOSV01000032">
    <property type="protein sequence ID" value="EMG36177.1"/>
    <property type="molecule type" value="Genomic_DNA"/>
</dbReference>
<dbReference type="Pfam" id="PF02563">
    <property type="entry name" value="Poly_export"/>
    <property type="match status" value="1"/>
</dbReference>
<keyword evidence="5" id="KW-0762">Sugar transport</keyword>
<dbReference type="GO" id="GO:0006811">
    <property type="term" value="P:monoatomic ion transport"/>
    <property type="evidence" value="ECO:0007669"/>
    <property type="project" value="UniProtKB-KW"/>
</dbReference>
<evidence type="ECO:0000256" key="1">
    <source>
        <dbReference type="ARBA" id="ARBA00004571"/>
    </source>
</evidence>
<dbReference type="Proteomes" id="UP000011922">
    <property type="component" value="Unassembled WGS sequence"/>
</dbReference>
<dbReference type="GO" id="GO:0046930">
    <property type="term" value="C:pore complex"/>
    <property type="evidence" value="ECO:0007669"/>
    <property type="project" value="UniProtKB-KW"/>
</dbReference>
<proteinExistence type="inferred from homology"/>
<comment type="subcellular location">
    <subcellularLocation>
        <location evidence="1">Cell outer membrane</location>
        <topology evidence="1">Multi-pass membrane protein</topology>
    </subcellularLocation>
</comment>
<dbReference type="GO" id="GO:0015288">
    <property type="term" value="F:porin activity"/>
    <property type="evidence" value="ECO:0007669"/>
    <property type="project" value="UniProtKB-KW"/>
</dbReference>
<keyword evidence="4" id="KW-1134">Transmembrane beta strand</keyword>
<protein>
    <submittedName>
        <fullName evidence="19">Periplasmic protein involved in polysaccharide export</fullName>
    </submittedName>
</protein>
<dbReference type="PANTHER" id="PTHR33619:SF3">
    <property type="entry name" value="POLYSACCHARIDE EXPORT PROTEIN GFCE-RELATED"/>
    <property type="match status" value="1"/>
</dbReference>
<keyword evidence="3" id="KW-0813">Transport</keyword>
<dbReference type="PATRIC" id="fig|1262666.3.peg.3165"/>